<dbReference type="Proteomes" id="UP000251313">
    <property type="component" value="Unassembled WGS sequence"/>
</dbReference>
<dbReference type="SUPFAM" id="SSF55729">
    <property type="entry name" value="Acyl-CoA N-acyltransferases (Nat)"/>
    <property type="match status" value="1"/>
</dbReference>
<name>A0AB38FXZ9_9ENTR</name>
<dbReference type="RefSeq" id="WP_038253561.1">
    <property type="nucleotide sequence ID" value="NZ_JAABVJ010000015.1"/>
</dbReference>
<accession>A0AB38FXZ9</accession>
<dbReference type="Gene3D" id="3.40.630.30">
    <property type="match status" value="1"/>
</dbReference>
<reference evidence="2 3" key="1">
    <citation type="submission" date="2018-06" db="EMBL/GenBank/DDBJ databases">
        <authorList>
            <consortium name="Pathogen Informatics"/>
            <person name="Doyle S."/>
        </authorList>
    </citation>
    <scope>NUCLEOTIDE SEQUENCE [LARGE SCALE GENOMIC DNA]</scope>
    <source>
        <strain evidence="2 3">NCTC11967</strain>
    </source>
</reference>
<sequence>MLEPSSNALTFYHVENSTMAELAQHQFTLFTLLQQREQEFGFNPQTIVHYPQAQFLTSPVDYLHHFLTDLAQQDEVINQVVILTTWDILETPLLQAGYEREAIHMPAGPDNTAIFRQQLNNVPEGKTLYIEAVDEQDPKIRPTFVLVLRNEHGEILGGMSGSIWEQGKTRYAYIGTVVVQPQLRAGTGMMLANSVLDYLREQHVYEVNLGTQTAEAFYAQLGFKSIHHIVTALRHRTDKNGQTVPHNLVIMSKHL</sequence>
<organism evidence="2 3">
    <name type="scientific">Yokenella regensburgei</name>
    <dbReference type="NCBI Taxonomy" id="158877"/>
    <lineage>
        <taxon>Bacteria</taxon>
        <taxon>Pseudomonadati</taxon>
        <taxon>Pseudomonadota</taxon>
        <taxon>Gammaproteobacteria</taxon>
        <taxon>Enterobacterales</taxon>
        <taxon>Enterobacteriaceae</taxon>
        <taxon>Yokenella</taxon>
    </lineage>
</organism>
<feature type="domain" description="N-acetyltransferase" evidence="1">
    <location>
        <begin position="102"/>
        <end position="255"/>
    </location>
</feature>
<dbReference type="AlphaFoldDB" id="A0AB38FXZ9"/>
<dbReference type="InterPro" id="IPR016181">
    <property type="entry name" value="Acyl_CoA_acyltransferase"/>
</dbReference>
<comment type="caution">
    <text evidence="2">The sequence shown here is derived from an EMBL/GenBank/DDBJ whole genome shotgun (WGS) entry which is preliminary data.</text>
</comment>
<evidence type="ECO:0000259" key="1">
    <source>
        <dbReference type="PROSITE" id="PS51186"/>
    </source>
</evidence>
<protein>
    <submittedName>
        <fullName evidence="2">Acetyltransferase (GNAT) family</fullName>
    </submittedName>
</protein>
<evidence type="ECO:0000313" key="2">
    <source>
        <dbReference type="EMBL" id="SQA64213.1"/>
    </source>
</evidence>
<dbReference type="PROSITE" id="PS51186">
    <property type="entry name" value="GNAT"/>
    <property type="match status" value="1"/>
</dbReference>
<dbReference type="GO" id="GO:0016747">
    <property type="term" value="F:acyltransferase activity, transferring groups other than amino-acyl groups"/>
    <property type="evidence" value="ECO:0007669"/>
    <property type="project" value="InterPro"/>
</dbReference>
<evidence type="ECO:0000313" key="3">
    <source>
        <dbReference type="Proteomes" id="UP000251313"/>
    </source>
</evidence>
<proteinExistence type="predicted"/>
<dbReference type="EMBL" id="UAVL01000018">
    <property type="protein sequence ID" value="SQA64213.1"/>
    <property type="molecule type" value="Genomic_DNA"/>
</dbReference>
<dbReference type="Pfam" id="PF00583">
    <property type="entry name" value="Acetyltransf_1"/>
    <property type="match status" value="1"/>
</dbReference>
<gene>
    <name evidence="2" type="ORF">NCTC11967_03310</name>
</gene>
<dbReference type="InterPro" id="IPR000182">
    <property type="entry name" value="GNAT_dom"/>
</dbReference>